<keyword evidence="1" id="KW-0812">Transmembrane</keyword>
<protein>
    <submittedName>
        <fullName evidence="2">Uncharacterized protein</fullName>
    </submittedName>
</protein>
<proteinExistence type="predicted"/>
<name>A0A1W7CTJ6_9ACTN</name>
<evidence type="ECO:0000256" key="1">
    <source>
        <dbReference type="SAM" id="Phobius"/>
    </source>
</evidence>
<dbReference type="Proteomes" id="UP000194218">
    <property type="component" value="Chromosome"/>
</dbReference>
<organism evidence="2 3">
    <name type="scientific">Streptomyces marincola</name>
    <dbReference type="NCBI Taxonomy" id="2878388"/>
    <lineage>
        <taxon>Bacteria</taxon>
        <taxon>Bacillati</taxon>
        <taxon>Actinomycetota</taxon>
        <taxon>Actinomycetes</taxon>
        <taxon>Kitasatosporales</taxon>
        <taxon>Streptomycetaceae</taxon>
        <taxon>Streptomyces</taxon>
    </lineage>
</organism>
<dbReference type="RefSeq" id="WP_086157580.1">
    <property type="nucleotide sequence ID" value="NZ_CP021121.1"/>
</dbReference>
<evidence type="ECO:0000313" key="3">
    <source>
        <dbReference type="Proteomes" id="UP000194218"/>
    </source>
</evidence>
<dbReference type="AlphaFoldDB" id="A0A1W7CTJ6"/>
<dbReference type="EMBL" id="CP021121">
    <property type="protein sequence ID" value="ARQ68062.1"/>
    <property type="molecule type" value="Genomic_DNA"/>
</dbReference>
<accession>A0A1W7CTJ6</accession>
<dbReference type="KEGG" id="smao:CAG99_03720"/>
<sequence>MDQALDNRLDGRLDNRATRRTLVLFGATFVLAVLASPLFVLYELLLGAFGLVATGLLTRGREGTKARAATVVFAGILAGSLPYLIAAPFLS</sequence>
<dbReference type="OrthoDB" id="4231449at2"/>
<keyword evidence="3" id="KW-1185">Reference proteome</keyword>
<evidence type="ECO:0000313" key="2">
    <source>
        <dbReference type="EMBL" id="ARQ68062.1"/>
    </source>
</evidence>
<keyword evidence="1" id="KW-1133">Transmembrane helix</keyword>
<feature type="transmembrane region" description="Helical" evidence="1">
    <location>
        <begin position="69"/>
        <end position="90"/>
    </location>
</feature>
<reference evidence="2 3" key="1">
    <citation type="submission" date="2017-05" db="EMBL/GenBank/DDBJ databases">
        <title>Complete genome sequence of Streptomyces sp. SCSIO 03032 revealed the diverse biosynthetic pathways for its bioactive secondary metabolites.</title>
        <authorList>
            <person name="Ma L."/>
            <person name="Zhu Y."/>
            <person name="Zhang W."/>
            <person name="Zhang G."/>
            <person name="Tian X."/>
            <person name="Zhang S."/>
            <person name="Zhang C."/>
        </authorList>
    </citation>
    <scope>NUCLEOTIDE SEQUENCE [LARGE SCALE GENOMIC DNA]</scope>
    <source>
        <strain evidence="2 3">SCSIO 03032</strain>
    </source>
</reference>
<keyword evidence="1" id="KW-0472">Membrane</keyword>
<gene>
    <name evidence="2" type="ORF">CAG99_03720</name>
</gene>
<feature type="transmembrane region" description="Helical" evidence="1">
    <location>
        <begin position="21"/>
        <end position="49"/>
    </location>
</feature>